<evidence type="ECO:0000256" key="1">
    <source>
        <dbReference type="ARBA" id="ARBA00004651"/>
    </source>
</evidence>
<evidence type="ECO:0000256" key="2">
    <source>
        <dbReference type="ARBA" id="ARBA00022475"/>
    </source>
</evidence>
<evidence type="ECO:0000256" key="3">
    <source>
        <dbReference type="ARBA" id="ARBA00022692"/>
    </source>
</evidence>
<dbReference type="EMBL" id="UOFM01000409">
    <property type="protein sequence ID" value="VAW81517.1"/>
    <property type="molecule type" value="Genomic_DNA"/>
</dbReference>
<organism evidence="7">
    <name type="scientific">hydrothermal vent metagenome</name>
    <dbReference type="NCBI Taxonomy" id="652676"/>
    <lineage>
        <taxon>unclassified sequences</taxon>
        <taxon>metagenomes</taxon>
        <taxon>ecological metagenomes</taxon>
    </lineage>
</organism>
<dbReference type="PANTHER" id="PTHR30213:SF0">
    <property type="entry name" value="UPF0761 MEMBRANE PROTEIN YIHY"/>
    <property type="match status" value="1"/>
</dbReference>
<evidence type="ECO:0000256" key="4">
    <source>
        <dbReference type="ARBA" id="ARBA00022989"/>
    </source>
</evidence>
<dbReference type="Gene3D" id="1.10.10.10">
    <property type="entry name" value="Winged helix-like DNA-binding domain superfamily/Winged helix DNA-binding domain"/>
    <property type="match status" value="1"/>
</dbReference>
<keyword evidence="3 6" id="KW-0812">Transmembrane</keyword>
<feature type="transmembrane region" description="Helical" evidence="6">
    <location>
        <begin position="31"/>
        <end position="48"/>
    </location>
</feature>
<keyword evidence="2" id="KW-1003">Cell membrane</keyword>
<evidence type="ECO:0000256" key="5">
    <source>
        <dbReference type="ARBA" id="ARBA00023136"/>
    </source>
</evidence>
<accession>A0A3B0Z1X4</accession>
<dbReference type="AlphaFoldDB" id="A0A3B0Z1X4"/>
<feature type="transmembrane region" description="Helical" evidence="6">
    <location>
        <begin position="55"/>
        <end position="81"/>
    </location>
</feature>
<sequence length="272" mass="30137">GLTATITSHSAVQRLMEVEPIGHMLVLTGKLIPYLLVIVTFTFIYIFIPNTRVKVVPALVGGVVAGVLWQTSGWIFAAFVATSPNYAAIYSGFAILVLLLIWLYLSWLILLLGAQVAFYIQYPQYLTREPVRLQLSSRLQERLVLQLMYLVAAHHCHNKEPWTLEGLVQHLGLPMQPVNKILRLMVDSGFLSETCDDRPAYLPRRDIDTILVTQLYDIARSAGENRLLTADTLPGEVQVERLLAVVNKAAHDAMAGCTLKDLVSGKALAGSE</sequence>
<keyword evidence="4 6" id="KW-1133">Transmembrane helix</keyword>
<feature type="non-terminal residue" evidence="7">
    <location>
        <position position="1"/>
    </location>
</feature>
<dbReference type="GO" id="GO:0005886">
    <property type="term" value="C:plasma membrane"/>
    <property type="evidence" value="ECO:0007669"/>
    <property type="project" value="UniProtKB-SubCell"/>
</dbReference>
<evidence type="ECO:0000313" key="7">
    <source>
        <dbReference type="EMBL" id="VAW81517.1"/>
    </source>
</evidence>
<proteinExistence type="predicted"/>
<gene>
    <name evidence="7" type="ORF">MNBD_GAMMA14-98</name>
</gene>
<evidence type="ECO:0000256" key="6">
    <source>
        <dbReference type="SAM" id="Phobius"/>
    </source>
</evidence>
<reference evidence="7" key="1">
    <citation type="submission" date="2018-06" db="EMBL/GenBank/DDBJ databases">
        <authorList>
            <person name="Zhirakovskaya E."/>
        </authorList>
    </citation>
    <scope>NUCLEOTIDE SEQUENCE</scope>
</reference>
<keyword evidence="5 6" id="KW-0472">Membrane</keyword>
<feature type="transmembrane region" description="Helical" evidence="6">
    <location>
        <begin position="87"/>
        <end position="120"/>
    </location>
</feature>
<dbReference type="InterPro" id="IPR036388">
    <property type="entry name" value="WH-like_DNA-bd_sf"/>
</dbReference>
<dbReference type="InterPro" id="IPR017039">
    <property type="entry name" value="Virul_fac_BrkB"/>
</dbReference>
<dbReference type="PANTHER" id="PTHR30213">
    <property type="entry name" value="INNER MEMBRANE PROTEIN YHJD"/>
    <property type="match status" value="1"/>
</dbReference>
<name>A0A3B0Z1X4_9ZZZZ</name>
<comment type="subcellular location">
    <subcellularLocation>
        <location evidence="1">Cell membrane</location>
        <topology evidence="1">Multi-pass membrane protein</topology>
    </subcellularLocation>
</comment>
<dbReference type="Pfam" id="PF03631">
    <property type="entry name" value="Virul_fac_BrkB"/>
    <property type="match status" value="1"/>
</dbReference>
<protein>
    <submittedName>
        <fullName evidence="7">Inner membrane protein YihY, formerly thought to be RNase BN</fullName>
    </submittedName>
</protein>